<feature type="transmembrane region" description="Helical" evidence="1">
    <location>
        <begin position="20"/>
        <end position="40"/>
    </location>
</feature>
<keyword evidence="1" id="KW-0812">Transmembrane</keyword>
<feature type="transmembrane region" description="Helical" evidence="1">
    <location>
        <begin position="113"/>
        <end position="132"/>
    </location>
</feature>
<evidence type="ECO:0000313" key="3">
    <source>
        <dbReference type="Proteomes" id="UP000268844"/>
    </source>
</evidence>
<proteinExistence type="predicted"/>
<feature type="transmembrane region" description="Helical" evidence="1">
    <location>
        <begin position="77"/>
        <end position="101"/>
    </location>
</feature>
<accession>A0A3S4EKF9</accession>
<name>A0A3S4EKF9_9HYPH</name>
<dbReference type="Pfam" id="PF05656">
    <property type="entry name" value="DUF805"/>
    <property type="match status" value="1"/>
</dbReference>
<evidence type="ECO:0000256" key="1">
    <source>
        <dbReference type="SAM" id="Phobius"/>
    </source>
</evidence>
<keyword evidence="1" id="KW-0472">Membrane</keyword>
<dbReference type="InterPro" id="IPR008523">
    <property type="entry name" value="DUF805"/>
</dbReference>
<protein>
    <recommendedName>
        <fullName evidence="4">DUF805 domain-containing protein</fullName>
    </recommendedName>
</protein>
<dbReference type="PANTHER" id="PTHR34980:SF3">
    <property type="entry name" value="BLR8105 PROTEIN"/>
    <property type="match status" value="1"/>
</dbReference>
<dbReference type="GO" id="GO:0005886">
    <property type="term" value="C:plasma membrane"/>
    <property type="evidence" value="ECO:0007669"/>
    <property type="project" value="TreeGrafter"/>
</dbReference>
<keyword evidence="1" id="KW-1133">Transmembrane helix</keyword>
<dbReference type="RefSeq" id="WP_164550262.1">
    <property type="nucleotide sequence ID" value="NZ_JBHTMH010000001.1"/>
</dbReference>
<keyword evidence="3" id="KW-1185">Reference proteome</keyword>
<dbReference type="PANTHER" id="PTHR34980">
    <property type="entry name" value="INNER MEMBRANE PROTEIN-RELATED-RELATED"/>
    <property type="match status" value="1"/>
</dbReference>
<feature type="transmembrane region" description="Helical" evidence="1">
    <location>
        <begin position="46"/>
        <end position="65"/>
    </location>
</feature>
<organism evidence="2 3">
    <name type="scientific">Devosia equisanguinis</name>
    <dbReference type="NCBI Taxonomy" id="2490941"/>
    <lineage>
        <taxon>Bacteria</taxon>
        <taxon>Pseudomonadati</taxon>
        <taxon>Pseudomonadota</taxon>
        <taxon>Alphaproteobacteria</taxon>
        <taxon>Hyphomicrobiales</taxon>
        <taxon>Devosiaceae</taxon>
        <taxon>Devosia</taxon>
    </lineage>
</organism>
<dbReference type="EMBL" id="UZWD01000017">
    <property type="protein sequence ID" value="VDS03952.1"/>
    <property type="molecule type" value="Genomic_DNA"/>
</dbReference>
<dbReference type="AlphaFoldDB" id="A0A3S4EKF9"/>
<evidence type="ECO:0008006" key="4">
    <source>
        <dbReference type="Google" id="ProtNLM"/>
    </source>
</evidence>
<sequence>MDIKSMFLASSGRISRRTWWFGSLMLIAASLVINLVLALIGLGVSSWMPLIVYLLMIYPAYNLGLKRRHDRDNPGQDYLILLAGSAVFTILQSLGIGYSPVDLGNGFVGMMPGLWMSLLQLAFAIFGIYMLVQLGFLKGTTGDNSYGPDPLA</sequence>
<dbReference type="Proteomes" id="UP000268844">
    <property type="component" value="Unassembled WGS sequence"/>
</dbReference>
<reference evidence="2 3" key="1">
    <citation type="submission" date="2018-12" db="EMBL/GenBank/DDBJ databases">
        <authorList>
            <person name="Criscuolo A."/>
        </authorList>
    </citation>
    <scope>NUCLEOTIDE SEQUENCE [LARGE SCALE GENOMIC DNA]</scope>
    <source>
        <strain evidence="2">ACIP1116281</strain>
    </source>
</reference>
<evidence type="ECO:0000313" key="2">
    <source>
        <dbReference type="EMBL" id="VDS03952.1"/>
    </source>
</evidence>
<gene>
    <name evidence="2" type="ORF">DEVEQU_01081</name>
</gene>